<evidence type="ECO:0000256" key="2">
    <source>
        <dbReference type="ARBA" id="ARBA00022692"/>
    </source>
</evidence>
<evidence type="ECO:0000256" key="4">
    <source>
        <dbReference type="ARBA" id="ARBA00022989"/>
    </source>
</evidence>
<dbReference type="InterPro" id="IPR013783">
    <property type="entry name" value="Ig-like_fold"/>
</dbReference>
<dbReference type="Proteomes" id="UP000527355">
    <property type="component" value="Unassembled WGS sequence"/>
</dbReference>
<dbReference type="PROSITE" id="PS01356">
    <property type="entry name" value="HEMATOPO_REC_S_F2"/>
    <property type="match status" value="1"/>
</dbReference>
<keyword evidence="2" id="KW-0812">Transmembrane</keyword>
<dbReference type="PANTHER" id="PTHR23037">
    <property type="entry name" value="CYTOKINE RECEPTOR"/>
    <property type="match status" value="1"/>
</dbReference>
<dbReference type="FunFam" id="2.60.40.10:FF:000741">
    <property type="entry name" value="Interleukin 5 receptor subunit alpha"/>
    <property type="match status" value="1"/>
</dbReference>
<organism evidence="10 11">
    <name type="scientific">Myotis myotis</name>
    <name type="common">Greater mouse-eared bat</name>
    <name type="synonym">Vespertilio myotis</name>
    <dbReference type="NCBI Taxonomy" id="51298"/>
    <lineage>
        <taxon>Eukaryota</taxon>
        <taxon>Metazoa</taxon>
        <taxon>Chordata</taxon>
        <taxon>Craniata</taxon>
        <taxon>Vertebrata</taxon>
        <taxon>Euteleostomi</taxon>
        <taxon>Mammalia</taxon>
        <taxon>Eutheria</taxon>
        <taxon>Laurasiatheria</taxon>
        <taxon>Chiroptera</taxon>
        <taxon>Yangochiroptera</taxon>
        <taxon>Vespertilionidae</taxon>
        <taxon>Myotis</taxon>
    </lineage>
</organism>
<evidence type="ECO:0000256" key="7">
    <source>
        <dbReference type="ARBA" id="ARBA00023180"/>
    </source>
</evidence>
<evidence type="ECO:0000259" key="9">
    <source>
        <dbReference type="PROSITE" id="PS50853"/>
    </source>
</evidence>
<name>A0A7J7UCI0_MYOMY</name>
<dbReference type="InterPro" id="IPR036116">
    <property type="entry name" value="FN3_sf"/>
</dbReference>
<dbReference type="PANTHER" id="PTHR23037:SF46">
    <property type="entry name" value="INTERLEUKIN 5 RECEPTOR SUBUNIT ALPHA"/>
    <property type="match status" value="1"/>
</dbReference>
<dbReference type="InterPro" id="IPR003961">
    <property type="entry name" value="FN3_dom"/>
</dbReference>
<evidence type="ECO:0000313" key="11">
    <source>
        <dbReference type="Proteomes" id="UP000527355"/>
    </source>
</evidence>
<proteinExistence type="predicted"/>
<comment type="subcellular location">
    <subcellularLocation>
        <location evidence="1">Membrane</location>
        <topology evidence="1">Single-pass type I membrane protein</topology>
    </subcellularLocation>
</comment>
<dbReference type="Gene3D" id="2.60.40.10">
    <property type="entry name" value="Immunoglobulins"/>
    <property type="match status" value="3"/>
</dbReference>
<keyword evidence="11" id="KW-1185">Reference proteome</keyword>
<evidence type="ECO:0000256" key="1">
    <source>
        <dbReference type="ARBA" id="ARBA00004479"/>
    </source>
</evidence>
<dbReference type="EMBL" id="JABWUV010000013">
    <property type="protein sequence ID" value="KAF6310538.1"/>
    <property type="molecule type" value="Genomic_DNA"/>
</dbReference>
<keyword evidence="7" id="KW-0325">Glycoprotein</keyword>
<dbReference type="SUPFAM" id="SSF49265">
    <property type="entry name" value="Fibronectin type III"/>
    <property type="match status" value="3"/>
</dbReference>
<sequence>MAPTFLILLGAAVALGADVRPDKNFSLLPPVNFTIHAVGLAQVLLRWDPNPDQEPGSLTLGYHVKVHAPEDEDYQTKNTESKRVAPLHRGFSASVRTVPWEEPSLLASGWVSAELPAPPGSPGTAAVNLTCATSTVASNGTRARPYHVSLRCAWLGGAAAPEDTQYFLRYRYGARTEECRRYSQDPRQRNVACWFPRTGIDGKGRDRLAVQVSGSSARAAIQPYDGLFALHAIDRVNPPGNVTAEVQGGRLHVRWEKPVSAFPGHCFEYEVKIHNTGKRYSQTEKMTTNEFTTTVHDISKYCIEVRAAVSSVCREGGLWGEWSPAISVGNEAQKPWTEWYPITLVAALCLAFVSSLACRTCHVWTKLFPPVPGPKSHIQDFAATVNYEKSGSRETESEVISYVEEPGLEVLEDLVF</sequence>
<evidence type="ECO:0000256" key="5">
    <source>
        <dbReference type="ARBA" id="ARBA00023136"/>
    </source>
</evidence>
<keyword evidence="3 8" id="KW-0732">Signal</keyword>
<evidence type="ECO:0000256" key="6">
    <source>
        <dbReference type="ARBA" id="ARBA00023170"/>
    </source>
</evidence>
<accession>A0A7J7UCI0</accession>
<keyword evidence="5" id="KW-0472">Membrane</keyword>
<dbReference type="GO" id="GO:0009897">
    <property type="term" value="C:external side of plasma membrane"/>
    <property type="evidence" value="ECO:0007669"/>
    <property type="project" value="TreeGrafter"/>
</dbReference>
<dbReference type="GO" id="GO:0004896">
    <property type="term" value="F:cytokine receptor activity"/>
    <property type="evidence" value="ECO:0007669"/>
    <property type="project" value="InterPro"/>
</dbReference>
<gene>
    <name evidence="10" type="ORF">mMyoMyo1_006797</name>
</gene>
<dbReference type="InterPro" id="IPR003532">
    <property type="entry name" value="Short_hematopoietin_rcpt_2_CS"/>
</dbReference>
<evidence type="ECO:0000313" key="10">
    <source>
        <dbReference type="EMBL" id="KAF6310538.1"/>
    </source>
</evidence>
<dbReference type="VEuPathDB" id="HostDB:GeneID_118668400"/>
<dbReference type="InterPro" id="IPR015321">
    <property type="entry name" value="TypeI_recpt_CBD"/>
</dbReference>
<dbReference type="FunFam" id="2.60.40.10:FF:000818">
    <property type="entry name" value="Interleukin 5 receptor subunit alpha"/>
    <property type="match status" value="1"/>
</dbReference>
<feature type="signal peptide" evidence="8">
    <location>
        <begin position="1"/>
        <end position="16"/>
    </location>
</feature>
<dbReference type="AlphaFoldDB" id="A0A7J7UCI0"/>
<keyword evidence="4" id="KW-1133">Transmembrane helix</keyword>
<feature type="chain" id="PRO_5029491002" evidence="8">
    <location>
        <begin position="17"/>
        <end position="416"/>
    </location>
</feature>
<evidence type="ECO:0000256" key="3">
    <source>
        <dbReference type="ARBA" id="ARBA00022729"/>
    </source>
</evidence>
<reference evidence="10 11" key="1">
    <citation type="journal article" date="2020" name="Nature">
        <title>Six reference-quality genomes reveal evolution of bat adaptations.</title>
        <authorList>
            <person name="Jebb D."/>
            <person name="Huang Z."/>
            <person name="Pippel M."/>
            <person name="Hughes G.M."/>
            <person name="Lavrichenko K."/>
            <person name="Devanna P."/>
            <person name="Winkler S."/>
            <person name="Jermiin L.S."/>
            <person name="Skirmuntt E.C."/>
            <person name="Katzourakis A."/>
            <person name="Burkitt-Gray L."/>
            <person name="Ray D.A."/>
            <person name="Sullivan K.A.M."/>
            <person name="Roscito J.G."/>
            <person name="Kirilenko B.M."/>
            <person name="Davalos L.M."/>
            <person name="Corthals A.P."/>
            <person name="Power M.L."/>
            <person name="Jones G."/>
            <person name="Ransome R.D."/>
            <person name="Dechmann D.K.N."/>
            <person name="Locatelli A.G."/>
            <person name="Puechmaille S.J."/>
            <person name="Fedrigo O."/>
            <person name="Jarvis E.D."/>
            <person name="Hiller M."/>
            <person name="Vernes S.C."/>
            <person name="Myers E.W."/>
            <person name="Teeling E.C."/>
        </authorList>
    </citation>
    <scope>NUCLEOTIDE SEQUENCE [LARGE SCALE GENOMIC DNA]</scope>
    <source>
        <strain evidence="10">MMyoMyo1</strain>
        <tissue evidence="10">Flight muscle</tissue>
    </source>
</reference>
<comment type="caution">
    <text evidence="10">The sequence shown here is derived from an EMBL/GenBank/DDBJ whole genome shotgun (WGS) entry which is preliminary data.</text>
</comment>
<dbReference type="Pfam" id="PF09240">
    <property type="entry name" value="IL6Ra-bind"/>
    <property type="match status" value="1"/>
</dbReference>
<keyword evidence="6 10" id="KW-0675">Receptor</keyword>
<evidence type="ECO:0000256" key="8">
    <source>
        <dbReference type="SAM" id="SignalP"/>
    </source>
</evidence>
<dbReference type="PROSITE" id="PS50853">
    <property type="entry name" value="FN3"/>
    <property type="match status" value="1"/>
</dbReference>
<feature type="domain" description="Fibronectin type-III" evidence="9">
    <location>
        <begin position="29"/>
        <end position="134"/>
    </location>
</feature>
<protein>
    <submittedName>
        <fullName evidence="10">Interleukin 5 receptor subunit alpha</fullName>
    </submittedName>
</protein>